<protein>
    <submittedName>
        <fullName evidence="3">Glycosyltransferase family 2 protein</fullName>
    </submittedName>
</protein>
<keyword evidence="3" id="KW-0808">Transferase</keyword>
<sequence>MKLLDLLPFKTEKDTYINKVPYTVFNKAALKRKSKVTVVIPVYNAEKYLIKAIDSVIVQTFGFSNITVIVIDDGSGDKSRPMLKKFVDLYENIVVVFLEENTGTPAFPRNLGVHLANSTYLMFLDDDDWLDHDAVHQLYDLMEESKTDYGVGKTIQVNAKNEKLVGRYESCKVRKSVSPYSIPHIFYHLGPTARMMRLSFLKERNIRFPEMKYAEDKQFFIDVLTSVGTISTTTAPIYYINRYSNNMSLTKQTDIIEKMDTNIQVLKYVLDKNLPSDLEKMIVNRLVEFDSITRLFNRKHFVNSENQQAYFKKFEEVLYLFSSYNRPYTLEETIKKPLNKEYFCLLVNREYERVVALAEWATSGAEALQEERGGLPYRIAQLSDGTTIPIEIPVQAKVVDERQAGKSVVFDIELTGHSIPEIQAVELQDRYFIEDTFILEGIVEQRGTLVTLTFTKEPLAFLEKSKYILSLRYDDYESVMVVKESETRYQLDGKEKTSILYQTNKGNLSLKVM</sequence>
<comment type="caution">
    <text evidence="3">The sequence shown here is derived from an EMBL/GenBank/DDBJ whole genome shotgun (WGS) entry which is preliminary data.</text>
</comment>
<dbReference type="PANTHER" id="PTHR22916">
    <property type="entry name" value="GLYCOSYLTRANSFERASE"/>
    <property type="match status" value="1"/>
</dbReference>
<reference evidence="3 4" key="1">
    <citation type="submission" date="2019-08" db="EMBL/GenBank/DDBJ databases">
        <title>Bacillus genomes from the desert of Cuatro Cienegas, Coahuila.</title>
        <authorList>
            <person name="Olmedo-Alvarez G."/>
        </authorList>
    </citation>
    <scope>NUCLEOTIDE SEQUENCE [LARGE SCALE GENOMIC DNA]</scope>
    <source>
        <strain evidence="3 4">CH108_3D</strain>
    </source>
</reference>
<dbReference type="InterPro" id="IPR001173">
    <property type="entry name" value="Glyco_trans_2-like"/>
</dbReference>
<dbReference type="Pfam" id="PF00535">
    <property type="entry name" value="Glycos_transf_2"/>
    <property type="match status" value="1"/>
</dbReference>
<dbReference type="Gene3D" id="3.90.550.10">
    <property type="entry name" value="Spore Coat Polysaccharide Biosynthesis Protein SpsA, Chain A"/>
    <property type="match status" value="1"/>
</dbReference>
<accession>A0A5D4RRT6</accession>
<dbReference type="AlphaFoldDB" id="A0A5D4RRT6"/>
<dbReference type="InterPro" id="IPR029044">
    <property type="entry name" value="Nucleotide-diphossugar_trans"/>
</dbReference>
<dbReference type="SUPFAM" id="SSF53448">
    <property type="entry name" value="Nucleotide-diphospho-sugar transferases"/>
    <property type="match status" value="1"/>
</dbReference>
<evidence type="ECO:0000259" key="2">
    <source>
        <dbReference type="Pfam" id="PF00535"/>
    </source>
</evidence>
<evidence type="ECO:0000256" key="1">
    <source>
        <dbReference type="ARBA" id="ARBA00006739"/>
    </source>
</evidence>
<proteinExistence type="inferred from homology"/>
<gene>
    <name evidence="3" type="ORF">FZC83_16785</name>
</gene>
<evidence type="ECO:0000313" key="4">
    <source>
        <dbReference type="Proteomes" id="UP000322997"/>
    </source>
</evidence>
<organism evidence="3 4">
    <name type="scientific">Rossellomorea marisflavi</name>
    <dbReference type="NCBI Taxonomy" id="189381"/>
    <lineage>
        <taxon>Bacteria</taxon>
        <taxon>Bacillati</taxon>
        <taxon>Bacillota</taxon>
        <taxon>Bacilli</taxon>
        <taxon>Bacillales</taxon>
        <taxon>Bacillaceae</taxon>
        <taxon>Rossellomorea</taxon>
    </lineage>
</organism>
<dbReference type="GO" id="GO:0016758">
    <property type="term" value="F:hexosyltransferase activity"/>
    <property type="evidence" value="ECO:0007669"/>
    <property type="project" value="UniProtKB-ARBA"/>
</dbReference>
<dbReference type="PANTHER" id="PTHR22916:SF3">
    <property type="entry name" value="UDP-GLCNAC:BETAGAL BETA-1,3-N-ACETYLGLUCOSAMINYLTRANSFERASE-LIKE PROTEIN 1"/>
    <property type="match status" value="1"/>
</dbReference>
<feature type="domain" description="Glycosyltransferase 2-like" evidence="2">
    <location>
        <begin position="37"/>
        <end position="202"/>
    </location>
</feature>
<comment type="similarity">
    <text evidence="1">Belongs to the glycosyltransferase 2 family.</text>
</comment>
<dbReference type="EMBL" id="VTEQ01000005">
    <property type="protein sequence ID" value="TYS52486.1"/>
    <property type="molecule type" value="Genomic_DNA"/>
</dbReference>
<dbReference type="Proteomes" id="UP000322997">
    <property type="component" value="Unassembled WGS sequence"/>
</dbReference>
<name>A0A5D4RRT6_9BACI</name>
<evidence type="ECO:0000313" key="3">
    <source>
        <dbReference type="EMBL" id="TYS52486.1"/>
    </source>
</evidence>
<dbReference type="CDD" id="cd00761">
    <property type="entry name" value="Glyco_tranf_GTA_type"/>
    <property type="match status" value="1"/>
</dbReference>